<keyword evidence="2" id="KW-1185">Reference proteome</keyword>
<protein>
    <submittedName>
        <fullName evidence="1">Uncharacterized protein</fullName>
    </submittedName>
</protein>
<reference evidence="1 2" key="1">
    <citation type="submission" date="2020-08" db="EMBL/GenBank/DDBJ databases">
        <title>Genomic Encyclopedia of Type Strains, Phase III (KMG-III): the genomes of soil and plant-associated and newly described type strains.</title>
        <authorList>
            <person name="Whitman W."/>
        </authorList>
    </citation>
    <scope>NUCLEOTIDE SEQUENCE [LARGE SCALE GENOMIC DNA]</scope>
    <source>
        <strain evidence="1 2">CECT 3313</strain>
    </source>
</reference>
<organism evidence="1 2">
    <name type="scientific">Streptomyces echinatus</name>
    <dbReference type="NCBI Taxonomy" id="67293"/>
    <lineage>
        <taxon>Bacteria</taxon>
        <taxon>Bacillati</taxon>
        <taxon>Actinomycetota</taxon>
        <taxon>Actinomycetes</taxon>
        <taxon>Kitasatosporales</taxon>
        <taxon>Streptomycetaceae</taxon>
        <taxon>Streptomyces</taxon>
    </lineage>
</organism>
<gene>
    <name evidence="1" type="ORF">FHS34_003698</name>
</gene>
<dbReference type="Proteomes" id="UP000585836">
    <property type="component" value="Unassembled WGS sequence"/>
</dbReference>
<accession>A0A7W9US47</accession>
<proteinExistence type="predicted"/>
<name>A0A7W9US47_9ACTN</name>
<sequence length="64" mass="7410">MLLAFLREPCTVEDIVGHRRVHRPHVEAPQVEPVERRTATRRPDRLIHAGLVTEVEHGLFRTAH</sequence>
<dbReference type="RefSeq" id="WP_225817526.1">
    <property type="nucleotide sequence ID" value="NZ_JACHJK010000006.1"/>
</dbReference>
<evidence type="ECO:0000313" key="2">
    <source>
        <dbReference type="Proteomes" id="UP000585836"/>
    </source>
</evidence>
<dbReference type="AlphaFoldDB" id="A0A7W9US47"/>
<evidence type="ECO:0000313" key="1">
    <source>
        <dbReference type="EMBL" id="MBB5928229.1"/>
    </source>
</evidence>
<dbReference type="EMBL" id="JACHJK010000006">
    <property type="protein sequence ID" value="MBB5928229.1"/>
    <property type="molecule type" value="Genomic_DNA"/>
</dbReference>
<comment type="caution">
    <text evidence="1">The sequence shown here is derived from an EMBL/GenBank/DDBJ whole genome shotgun (WGS) entry which is preliminary data.</text>
</comment>